<dbReference type="PROSITE" id="PS50110">
    <property type="entry name" value="RESPONSE_REGULATORY"/>
    <property type="match status" value="1"/>
</dbReference>
<dbReference type="RefSeq" id="WP_237854909.1">
    <property type="nucleotide sequence ID" value="NZ_JAKLWS010000017.1"/>
</dbReference>
<evidence type="ECO:0000313" key="5">
    <source>
        <dbReference type="Proteomes" id="UP001165366"/>
    </source>
</evidence>
<reference evidence="4" key="1">
    <citation type="submission" date="2022-01" db="EMBL/GenBank/DDBJ databases">
        <authorList>
            <person name="Wang Y."/>
        </authorList>
    </citation>
    <scope>NUCLEOTIDE SEQUENCE</scope>
    <source>
        <strain evidence="4">WB101</strain>
    </source>
</reference>
<dbReference type="InterPro" id="IPR001789">
    <property type="entry name" value="Sig_transdc_resp-reg_receiver"/>
</dbReference>
<protein>
    <submittedName>
        <fullName evidence="4">Response regulator</fullName>
    </submittedName>
</protein>
<comment type="caution">
    <text evidence="4">The sequence shown here is derived from an EMBL/GenBank/DDBJ whole genome shotgun (WGS) entry which is preliminary data.</text>
</comment>
<dbReference type="InterPro" id="IPR011006">
    <property type="entry name" value="CheY-like_superfamily"/>
</dbReference>
<evidence type="ECO:0000259" key="3">
    <source>
        <dbReference type="PROSITE" id="PS50110"/>
    </source>
</evidence>
<keyword evidence="1 2" id="KW-0597">Phosphoprotein</keyword>
<feature type="domain" description="Response regulatory" evidence="3">
    <location>
        <begin position="2"/>
        <end position="117"/>
    </location>
</feature>
<dbReference type="Gene3D" id="3.40.50.2300">
    <property type="match status" value="1"/>
</dbReference>
<gene>
    <name evidence="4" type="ORF">L6773_13300</name>
</gene>
<dbReference type="SUPFAM" id="SSF52172">
    <property type="entry name" value="CheY-like"/>
    <property type="match status" value="1"/>
</dbReference>
<accession>A0ABS9KFB1</accession>
<organism evidence="4 5">
    <name type="scientific">Rhodohalobacter sulfatireducens</name>
    <dbReference type="NCBI Taxonomy" id="2911366"/>
    <lineage>
        <taxon>Bacteria</taxon>
        <taxon>Pseudomonadati</taxon>
        <taxon>Balneolota</taxon>
        <taxon>Balneolia</taxon>
        <taxon>Balneolales</taxon>
        <taxon>Balneolaceae</taxon>
        <taxon>Rhodohalobacter</taxon>
    </lineage>
</organism>
<dbReference type="EMBL" id="JAKLWS010000017">
    <property type="protein sequence ID" value="MCG2589549.1"/>
    <property type="molecule type" value="Genomic_DNA"/>
</dbReference>
<proteinExistence type="predicted"/>
<dbReference type="Proteomes" id="UP001165366">
    <property type="component" value="Unassembled WGS sequence"/>
</dbReference>
<dbReference type="Pfam" id="PF00072">
    <property type="entry name" value="Response_reg"/>
    <property type="match status" value="1"/>
</dbReference>
<dbReference type="PANTHER" id="PTHR44591:SF3">
    <property type="entry name" value="RESPONSE REGULATORY DOMAIN-CONTAINING PROTEIN"/>
    <property type="match status" value="1"/>
</dbReference>
<sequence length="121" mass="13843">MRILIIEDNAIQALNLEMIVQRLGFADVEKVYSPPQAYEIMEHFTPDLMLVDINLGTDETGVDIVKNVQQKHPTLVLYITGNSDSHHKRMADETSYIDYIIKPIDPFQIKKVLENESLITS</sequence>
<dbReference type="PANTHER" id="PTHR44591">
    <property type="entry name" value="STRESS RESPONSE REGULATOR PROTEIN 1"/>
    <property type="match status" value="1"/>
</dbReference>
<name>A0ABS9KFB1_9BACT</name>
<reference evidence="4" key="2">
    <citation type="submission" date="2024-05" db="EMBL/GenBank/DDBJ databases">
        <title>Rhodohalobacter halophilus gen. nov., sp. nov., a moderately halophilic member of the family Balneolaceae.</title>
        <authorList>
            <person name="Xia J."/>
        </authorList>
    </citation>
    <scope>NUCLEOTIDE SEQUENCE</scope>
    <source>
        <strain evidence="4">WB101</strain>
    </source>
</reference>
<evidence type="ECO:0000256" key="1">
    <source>
        <dbReference type="ARBA" id="ARBA00022553"/>
    </source>
</evidence>
<feature type="modified residue" description="4-aspartylphosphate" evidence="2">
    <location>
        <position position="52"/>
    </location>
</feature>
<evidence type="ECO:0000256" key="2">
    <source>
        <dbReference type="PROSITE-ProRule" id="PRU00169"/>
    </source>
</evidence>
<evidence type="ECO:0000313" key="4">
    <source>
        <dbReference type="EMBL" id="MCG2589549.1"/>
    </source>
</evidence>
<dbReference type="SMART" id="SM00448">
    <property type="entry name" value="REC"/>
    <property type="match status" value="1"/>
</dbReference>
<keyword evidence="5" id="KW-1185">Reference proteome</keyword>
<dbReference type="InterPro" id="IPR050595">
    <property type="entry name" value="Bact_response_regulator"/>
</dbReference>